<protein>
    <submittedName>
        <fullName evidence="1">Uncharacterized protein</fullName>
    </submittedName>
</protein>
<proteinExistence type="predicted"/>
<dbReference type="AlphaFoldDB" id="A0A0F9FKH1"/>
<dbReference type="EMBL" id="LAZR01020984">
    <property type="protein sequence ID" value="KKL86894.1"/>
    <property type="molecule type" value="Genomic_DNA"/>
</dbReference>
<gene>
    <name evidence="1" type="ORF">LCGC14_1940160</name>
</gene>
<comment type="caution">
    <text evidence="1">The sequence shown here is derived from an EMBL/GenBank/DDBJ whole genome shotgun (WGS) entry which is preliminary data.</text>
</comment>
<evidence type="ECO:0000313" key="1">
    <source>
        <dbReference type="EMBL" id="KKL86894.1"/>
    </source>
</evidence>
<organism evidence="1">
    <name type="scientific">marine sediment metagenome</name>
    <dbReference type="NCBI Taxonomy" id="412755"/>
    <lineage>
        <taxon>unclassified sequences</taxon>
        <taxon>metagenomes</taxon>
        <taxon>ecological metagenomes</taxon>
    </lineage>
</organism>
<accession>A0A0F9FKH1</accession>
<reference evidence="1" key="1">
    <citation type="journal article" date="2015" name="Nature">
        <title>Complex archaea that bridge the gap between prokaryotes and eukaryotes.</title>
        <authorList>
            <person name="Spang A."/>
            <person name="Saw J.H."/>
            <person name="Jorgensen S.L."/>
            <person name="Zaremba-Niedzwiedzka K."/>
            <person name="Martijn J."/>
            <person name="Lind A.E."/>
            <person name="van Eijk R."/>
            <person name="Schleper C."/>
            <person name="Guy L."/>
            <person name="Ettema T.J."/>
        </authorList>
    </citation>
    <scope>NUCLEOTIDE SEQUENCE</scope>
</reference>
<name>A0A0F9FKH1_9ZZZZ</name>
<sequence>MKSVRESNMTEVKKKNLIDMVYVNRKFMDMFKKELQVGELVSKSKEE</sequence>